<dbReference type="VEuPathDB" id="FungiDB:yc1106_01914"/>
<dbReference type="NCBIfam" id="NF038013">
    <property type="entry name" value="AceTr_1"/>
    <property type="match status" value="1"/>
</dbReference>
<accession>A0A9Q8Z2T4</accession>
<feature type="transmembrane region" description="Helical" evidence="6">
    <location>
        <begin position="80"/>
        <end position="103"/>
    </location>
</feature>
<sequence length="168" mass="17931">MVHRCPDEDVTTEKRQMSPCRLERLQTPGGNILSTEQPSLPVIHTRLANPAPLGLLSFATGIFLISILGVQTRGIQTPNILVGVLISFGGICQLISGIMDFVAGNTFGATVFPSYAAFNLSYAMIFVPGTGIIASYTDTASGQLRPEFNQALAIHTELLGSFAYAILS</sequence>
<gene>
    <name evidence="7" type="ORF">yc1106_01914</name>
</gene>
<evidence type="ECO:0008006" key="9">
    <source>
        <dbReference type="Google" id="ProtNLM"/>
    </source>
</evidence>
<dbReference type="PANTHER" id="PTHR31123">
    <property type="entry name" value="ACCUMULATION OF DYADS PROTEIN 2-RELATED"/>
    <property type="match status" value="1"/>
</dbReference>
<dbReference type="InterPro" id="IPR047622">
    <property type="entry name" value="GPR1_FUN34_YAAH"/>
</dbReference>
<evidence type="ECO:0000313" key="7">
    <source>
        <dbReference type="EMBL" id="USP74640.1"/>
    </source>
</evidence>
<keyword evidence="4 6" id="KW-1133">Transmembrane helix</keyword>
<evidence type="ECO:0000256" key="3">
    <source>
        <dbReference type="ARBA" id="ARBA00022692"/>
    </source>
</evidence>
<keyword evidence="5 6" id="KW-0472">Membrane</keyword>
<keyword evidence="3 6" id="KW-0812">Transmembrane</keyword>
<evidence type="ECO:0000256" key="6">
    <source>
        <dbReference type="SAM" id="Phobius"/>
    </source>
</evidence>
<name>A0A9Q8Z2T4_CURCL</name>
<dbReference type="Pfam" id="PF01184">
    <property type="entry name" value="Gpr1_Fun34_YaaH"/>
    <property type="match status" value="1"/>
</dbReference>
<comment type="similarity">
    <text evidence="2">Belongs to the acetate uptake transporter (AceTr) (TC 2.A.96) family.</text>
</comment>
<organism evidence="7 8">
    <name type="scientific">Curvularia clavata</name>
    <dbReference type="NCBI Taxonomy" id="95742"/>
    <lineage>
        <taxon>Eukaryota</taxon>
        <taxon>Fungi</taxon>
        <taxon>Dikarya</taxon>
        <taxon>Ascomycota</taxon>
        <taxon>Pezizomycotina</taxon>
        <taxon>Dothideomycetes</taxon>
        <taxon>Pleosporomycetidae</taxon>
        <taxon>Pleosporales</taxon>
        <taxon>Pleosporineae</taxon>
        <taxon>Pleosporaceae</taxon>
        <taxon>Curvularia</taxon>
    </lineage>
</organism>
<proteinExistence type="inferred from homology"/>
<dbReference type="InterPro" id="IPR051633">
    <property type="entry name" value="AceTr"/>
</dbReference>
<feature type="transmembrane region" description="Helical" evidence="6">
    <location>
        <begin position="47"/>
        <end position="68"/>
    </location>
</feature>
<protein>
    <recommendedName>
        <fullName evidence="9">GPR1/FUN34/yaaH family-domain-containing protein</fullName>
    </recommendedName>
</protein>
<dbReference type="GO" id="GO:0005886">
    <property type="term" value="C:plasma membrane"/>
    <property type="evidence" value="ECO:0007669"/>
    <property type="project" value="TreeGrafter"/>
</dbReference>
<dbReference type="PROSITE" id="PS01114">
    <property type="entry name" value="GPR1_FUN34_YAAH"/>
    <property type="match status" value="1"/>
</dbReference>
<dbReference type="EMBL" id="CP089275">
    <property type="protein sequence ID" value="USP74640.1"/>
    <property type="molecule type" value="Genomic_DNA"/>
</dbReference>
<comment type="subcellular location">
    <subcellularLocation>
        <location evidence="1">Membrane</location>
        <topology evidence="1">Multi-pass membrane protein</topology>
    </subcellularLocation>
</comment>
<dbReference type="InterPro" id="IPR000791">
    <property type="entry name" value="Gpr1/Fun34/SatP-like"/>
</dbReference>
<dbReference type="PANTHER" id="PTHR31123:SF1">
    <property type="entry name" value="ACCUMULATION OF DYADS PROTEIN 2-RELATED"/>
    <property type="match status" value="1"/>
</dbReference>
<dbReference type="Proteomes" id="UP001056012">
    <property type="component" value="Chromosome 2"/>
</dbReference>
<dbReference type="OrthoDB" id="3648309at2759"/>
<evidence type="ECO:0000256" key="2">
    <source>
        <dbReference type="ARBA" id="ARBA00005587"/>
    </source>
</evidence>
<feature type="transmembrane region" description="Helical" evidence="6">
    <location>
        <begin position="115"/>
        <end position="136"/>
    </location>
</feature>
<keyword evidence="8" id="KW-1185">Reference proteome</keyword>
<evidence type="ECO:0000256" key="5">
    <source>
        <dbReference type="ARBA" id="ARBA00023136"/>
    </source>
</evidence>
<dbReference type="GO" id="GO:0015123">
    <property type="term" value="F:acetate transmembrane transporter activity"/>
    <property type="evidence" value="ECO:0007669"/>
    <property type="project" value="TreeGrafter"/>
</dbReference>
<evidence type="ECO:0000313" key="8">
    <source>
        <dbReference type="Proteomes" id="UP001056012"/>
    </source>
</evidence>
<evidence type="ECO:0000256" key="1">
    <source>
        <dbReference type="ARBA" id="ARBA00004141"/>
    </source>
</evidence>
<dbReference type="AlphaFoldDB" id="A0A9Q8Z2T4"/>
<reference evidence="7" key="1">
    <citation type="submission" date="2021-12" db="EMBL/GenBank/DDBJ databases">
        <title>Curvularia clavata genome.</title>
        <authorList>
            <person name="Cao Y."/>
        </authorList>
    </citation>
    <scope>NUCLEOTIDE SEQUENCE</scope>
    <source>
        <strain evidence="7">Yc1106</strain>
    </source>
</reference>
<evidence type="ECO:0000256" key="4">
    <source>
        <dbReference type="ARBA" id="ARBA00022989"/>
    </source>
</evidence>